<accession>A0A426XI08</accession>
<evidence type="ECO:0000313" key="1">
    <source>
        <dbReference type="EMBL" id="RRT39073.1"/>
    </source>
</evidence>
<gene>
    <name evidence="1" type="ORF">B296_00058746</name>
</gene>
<dbReference type="Proteomes" id="UP000287651">
    <property type="component" value="Unassembled WGS sequence"/>
</dbReference>
<evidence type="ECO:0000313" key="2">
    <source>
        <dbReference type="Proteomes" id="UP000287651"/>
    </source>
</evidence>
<comment type="caution">
    <text evidence="1">The sequence shown here is derived from an EMBL/GenBank/DDBJ whole genome shotgun (WGS) entry which is preliminary data.</text>
</comment>
<organism evidence="1 2">
    <name type="scientific">Ensete ventricosum</name>
    <name type="common">Abyssinian banana</name>
    <name type="synonym">Musa ensete</name>
    <dbReference type="NCBI Taxonomy" id="4639"/>
    <lineage>
        <taxon>Eukaryota</taxon>
        <taxon>Viridiplantae</taxon>
        <taxon>Streptophyta</taxon>
        <taxon>Embryophyta</taxon>
        <taxon>Tracheophyta</taxon>
        <taxon>Spermatophyta</taxon>
        <taxon>Magnoliopsida</taxon>
        <taxon>Liliopsida</taxon>
        <taxon>Zingiberales</taxon>
        <taxon>Musaceae</taxon>
        <taxon>Ensete</taxon>
    </lineage>
</organism>
<reference evidence="1 2" key="1">
    <citation type="journal article" date="2014" name="Agronomy (Basel)">
        <title>A Draft Genome Sequence for Ensete ventricosum, the Drought-Tolerant Tree Against Hunger.</title>
        <authorList>
            <person name="Harrison J."/>
            <person name="Moore K.A."/>
            <person name="Paszkiewicz K."/>
            <person name="Jones T."/>
            <person name="Grant M."/>
            <person name="Ambacheew D."/>
            <person name="Muzemil S."/>
            <person name="Studholme D.J."/>
        </authorList>
    </citation>
    <scope>NUCLEOTIDE SEQUENCE [LARGE SCALE GENOMIC DNA]</scope>
</reference>
<dbReference type="AlphaFoldDB" id="A0A426XI08"/>
<proteinExistence type="predicted"/>
<protein>
    <submittedName>
        <fullName evidence="1">Uncharacterized protein</fullName>
    </submittedName>
</protein>
<name>A0A426XI08_ENSVE</name>
<dbReference type="EMBL" id="AMZH03020550">
    <property type="protein sequence ID" value="RRT39073.1"/>
    <property type="molecule type" value="Genomic_DNA"/>
</dbReference>
<sequence length="129" mass="14895">MVMMTSSQTRLVLIDTSRTLQDLATQKEESKKTEEKGNLDEAIFNRSRERKRVGTKEKGVKHVIGWRRHPLLGSNTGSKWAFVWVKEAQVTRIDRGMHGDLRGRRSGGHVMLTESSTPWGHPKWANIWW</sequence>